<dbReference type="EMBL" id="AMCI01001009">
    <property type="protein sequence ID" value="EJX06954.1"/>
    <property type="molecule type" value="Genomic_DNA"/>
</dbReference>
<evidence type="ECO:0000313" key="1">
    <source>
        <dbReference type="EMBL" id="EJX06954.1"/>
    </source>
</evidence>
<name>J9GII1_9ZZZZ</name>
<dbReference type="AlphaFoldDB" id="J9GII1"/>
<sequence length="196" mass="22223">MGSLHGTGNVAGIVHQMFCISFECNAITVAHGPTVTIGFEELILCDAIFHPRSRFEHDTLLRIVFDHLHLRDVRIGKVDTEVLQRTVFRAQQRQGQHSSMEHELRPLSVEGQVLQVLQRQSHLLRVILVVIRNVIFAHSRPLFVEIVSAFGKAQNHRFTVLAFRLDACNDLLHNGRSILLTVGPQAIVRQIVHLLR</sequence>
<accession>J9GII1</accession>
<organism evidence="1">
    <name type="scientific">gut metagenome</name>
    <dbReference type="NCBI Taxonomy" id="749906"/>
    <lineage>
        <taxon>unclassified sequences</taxon>
        <taxon>metagenomes</taxon>
        <taxon>organismal metagenomes</taxon>
    </lineage>
</organism>
<reference evidence="1" key="1">
    <citation type="journal article" date="2012" name="PLoS ONE">
        <title>Gene sets for utilization of primary and secondary nutrition supplies in the distal gut of endangered iberian lynx.</title>
        <authorList>
            <person name="Alcaide M."/>
            <person name="Messina E."/>
            <person name="Richter M."/>
            <person name="Bargiela R."/>
            <person name="Peplies J."/>
            <person name="Huws S.A."/>
            <person name="Newbold C.J."/>
            <person name="Golyshin P.N."/>
            <person name="Simon M.A."/>
            <person name="Lopez G."/>
            <person name="Yakimov M.M."/>
            <person name="Ferrer M."/>
        </authorList>
    </citation>
    <scope>NUCLEOTIDE SEQUENCE</scope>
</reference>
<proteinExistence type="predicted"/>
<gene>
    <name evidence="1" type="ORF">EVA_04935</name>
</gene>
<comment type="caution">
    <text evidence="1">The sequence shown here is derived from an EMBL/GenBank/DDBJ whole genome shotgun (WGS) entry which is preliminary data.</text>
</comment>
<protein>
    <submittedName>
        <fullName evidence="1">Uncharacterized protein</fullName>
    </submittedName>
</protein>